<name>A0ABW6NT78_9NOCA</name>
<gene>
    <name evidence="7" type="primary">xerC</name>
    <name evidence="7" type="ORF">ACFYTH_33690</name>
</gene>
<evidence type="ECO:0000256" key="4">
    <source>
        <dbReference type="PROSITE-ProRule" id="PRU01248"/>
    </source>
</evidence>
<dbReference type="InterPro" id="IPR050090">
    <property type="entry name" value="Tyrosine_recombinase_XerCD"/>
</dbReference>
<dbReference type="PANTHER" id="PTHR30349">
    <property type="entry name" value="PHAGE INTEGRASE-RELATED"/>
    <property type="match status" value="1"/>
</dbReference>
<feature type="domain" description="Core-binding (CB)" evidence="6">
    <location>
        <begin position="29"/>
        <end position="115"/>
    </location>
</feature>
<dbReference type="InterPro" id="IPR013762">
    <property type="entry name" value="Integrase-like_cat_sf"/>
</dbReference>
<comment type="caution">
    <text evidence="7">The sequence shown here is derived from an EMBL/GenBank/DDBJ whole genome shotgun (WGS) entry which is preliminary data.</text>
</comment>
<evidence type="ECO:0000313" key="7">
    <source>
        <dbReference type="EMBL" id="MFF0458337.1"/>
    </source>
</evidence>
<dbReference type="PROSITE" id="PS51900">
    <property type="entry name" value="CB"/>
    <property type="match status" value="1"/>
</dbReference>
<dbReference type="PANTHER" id="PTHR30349:SF64">
    <property type="entry name" value="PROPHAGE INTEGRASE INTD-RELATED"/>
    <property type="match status" value="1"/>
</dbReference>
<dbReference type="InterPro" id="IPR011010">
    <property type="entry name" value="DNA_brk_join_enz"/>
</dbReference>
<evidence type="ECO:0000256" key="2">
    <source>
        <dbReference type="ARBA" id="ARBA00023125"/>
    </source>
</evidence>
<dbReference type="PROSITE" id="PS51898">
    <property type="entry name" value="TYR_RECOMBINASE"/>
    <property type="match status" value="1"/>
</dbReference>
<dbReference type="InterPro" id="IPR002104">
    <property type="entry name" value="Integrase_catalytic"/>
</dbReference>
<dbReference type="RefSeq" id="WP_387255844.1">
    <property type="nucleotide sequence ID" value="NZ_JBIALX010000025.1"/>
</dbReference>
<dbReference type="Gene3D" id="1.10.150.130">
    <property type="match status" value="1"/>
</dbReference>
<evidence type="ECO:0000259" key="6">
    <source>
        <dbReference type="PROSITE" id="PS51900"/>
    </source>
</evidence>
<evidence type="ECO:0000256" key="1">
    <source>
        <dbReference type="ARBA" id="ARBA00008857"/>
    </source>
</evidence>
<comment type="similarity">
    <text evidence="1">Belongs to the 'phage' integrase family.</text>
</comment>
<dbReference type="Pfam" id="PF00589">
    <property type="entry name" value="Phage_integrase"/>
    <property type="match status" value="1"/>
</dbReference>
<organism evidence="7 8">
    <name type="scientific">Nocardia africana</name>
    <dbReference type="NCBI Taxonomy" id="134964"/>
    <lineage>
        <taxon>Bacteria</taxon>
        <taxon>Bacillati</taxon>
        <taxon>Actinomycetota</taxon>
        <taxon>Actinomycetes</taxon>
        <taxon>Mycobacteriales</taxon>
        <taxon>Nocardiaceae</taxon>
        <taxon>Nocardia</taxon>
    </lineage>
</organism>
<proteinExistence type="inferred from homology"/>
<dbReference type="EMBL" id="JBIALX010000025">
    <property type="protein sequence ID" value="MFF0458337.1"/>
    <property type="molecule type" value="Genomic_DNA"/>
</dbReference>
<evidence type="ECO:0000259" key="5">
    <source>
        <dbReference type="PROSITE" id="PS51898"/>
    </source>
</evidence>
<sequence length="419" mass="46594">MPDRDGSRAEQAARFAAASLVPDSGTDITRATTVAELWTAYRAHLVKKGRAPGTLRQYDRWATDLIAEYGLRRIGPEEFGTSTAEAYLERVADKHGRGSMLNARSLMSGMFRFAVRKNAFEVNPVREAEVPEDVQPKGRIGGAGDIEIDDLCFILASVYWSTVPCPRILAKAERTRAARSYTPPTVAAYCDSADLADFIAISAAIGQRPSQVLGLAWPDYDRERRTVRTVGKIVRVKGKGLVRVVKEGDRKNPQGTIALPEFAVKILDRRWQRMHLRKKQDPPPVGYEVDLIFPSFEWTARDPVNVNHQWQRVRQALGLPDDITPYTFRKFIALTLDDAKMSARVTADVLQHADPAMTQRRYMRRGKVHHEAAAVINDAVLGGLRARLEAGADGDGRSATLRRLFYESEGSGTNPAPDL</sequence>
<dbReference type="Proteomes" id="UP001601521">
    <property type="component" value="Unassembled WGS sequence"/>
</dbReference>
<evidence type="ECO:0000313" key="8">
    <source>
        <dbReference type="Proteomes" id="UP001601521"/>
    </source>
</evidence>
<dbReference type="InterPro" id="IPR010998">
    <property type="entry name" value="Integrase_recombinase_N"/>
</dbReference>
<feature type="domain" description="Tyr recombinase" evidence="5">
    <location>
        <begin position="176"/>
        <end position="375"/>
    </location>
</feature>
<protein>
    <submittedName>
        <fullName evidence="7">Tyrosine recombinase XerC</fullName>
    </submittedName>
</protein>
<keyword evidence="3" id="KW-0233">DNA recombination</keyword>
<keyword evidence="8" id="KW-1185">Reference proteome</keyword>
<dbReference type="InterPro" id="IPR044068">
    <property type="entry name" value="CB"/>
</dbReference>
<keyword evidence="2 4" id="KW-0238">DNA-binding</keyword>
<dbReference type="SUPFAM" id="SSF56349">
    <property type="entry name" value="DNA breaking-rejoining enzymes"/>
    <property type="match status" value="1"/>
</dbReference>
<dbReference type="Gene3D" id="1.10.443.10">
    <property type="entry name" value="Intergrase catalytic core"/>
    <property type="match status" value="1"/>
</dbReference>
<accession>A0ABW6NT78</accession>
<reference evidence="7 8" key="1">
    <citation type="submission" date="2024-10" db="EMBL/GenBank/DDBJ databases">
        <title>The Natural Products Discovery Center: Release of the First 8490 Sequenced Strains for Exploring Actinobacteria Biosynthetic Diversity.</title>
        <authorList>
            <person name="Kalkreuter E."/>
            <person name="Kautsar S.A."/>
            <person name="Yang D."/>
            <person name="Bader C.D."/>
            <person name="Teijaro C.N."/>
            <person name="Fluegel L."/>
            <person name="Davis C.M."/>
            <person name="Simpson J.R."/>
            <person name="Lauterbach L."/>
            <person name="Steele A.D."/>
            <person name="Gui C."/>
            <person name="Meng S."/>
            <person name="Li G."/>
            <person name="Viehrig K."/>
            <person name="Ye F."/>
            <person name="Su P."/>
            <person name="Kiefer A.F."/>
            <person name="Nichols A."/>
            <person name="Cepeda A.J."/>
            <person name="Yan W."/>
            <person name="Fan B."/>
            <person name="Jiang Y."/>
            <person name="Adhikari A."/>
            <person name="Zheng C.-J."/>
            <person name="Schuster L."/>
            <person name="Cowan T.M."/>
            <person name="Smanski M.J."/>
            <person name="Chevrette M.G."/>
            <person name="De Carvalho L.P.S."/>
            <person name="Shen B."/>
        </authorList>
    </citation>
    <scope>NUCLEOTIDE SEQUENCE [LARGE SCALE GENOMIC DNA]</scope>
    <source>
        <strain evidence="7 8">NPDC004550</strain>
    </source>
</reference>
<evidence type="ECO:0000256" key="3">
    <source>
        <dbReference type="ARBA" id="ARBA00023172"/>
    </source>
</evidence>